<feature type="region of interest" description="Disordered" evidence="8">
    <location>
        <begin position="1"/>
        <end position="20"/>
    </location>
</feature>
<feature type="transmembrane region" description="Helical" evidence="9">
    <location>
        <begin position="404"/>
        <end position="425"/>
    </location>
</feature>
<proteinExistence type="predicted"/>
<keyword evidence="11" id="KW-1185">Reference proteome</keyword>
<feature type="transmembrane region" description="Helical" evidence="9">
    <location>
        <begin position="343"/>
        <end position="363"/>
    </location>
</feature>
<dbReference type="Gene3D" id="1.10.287.70">
    <property type="match status" value="1"/>
</dbReference>
<dbReference type="GO" id="GO:0015271">
    <property type="term" value="F:outward rectifier potassium channel activity"/>
    <property type="evidence" value="ECO:0007669"/>
    <property type="project" value="TreeGrafter"/>
</dbReference>
<evidence type="ECO:0000256" key="2">
    <source>
        <dbReference type="ARBA" id="ARBA00022448"/>
    </source>
</evidence>
<feature type="domain" description="Potassium channel" evidence="10">
    <location>
        <begin position="351"/>
        <end position="427"/>
    </location>
</feature>
<name>A0A915Q7B5_9BILA</name>
<evidence type="ECO:0000256" key="6">
    <source>
        <dbReference type="ARBA" id="ARBA00023136"/>
    </source>
</evidence>
<dbReference type="Proteomes" id="UP000887581">
    <property type="component" value="Unplaced"/>
</dbReference>
<dbReference type="GO" id="GO:0005886">
    <property type="term" value="C:plasma membrane"/>
    <property type="evidence" value="ECO:0007669"/>
    <property type="project" value="TreeGrafter"/>
</dbReference>
<dbReference type="GO" id="GO:0022841">
    <property type="term" value="F:potassium ion leak channel activity"/>
    <property type="evidence" value="ECO:0007669"/>
    <property type="project" value="TreeGrafter"/>
</dbReference>
<evidence type="ECO:0000259" key="10">
    <source>
        <dbReference type="Pfam" id="PF07885"/>
    </source>
</evidence>
<evidence type="ECO:0000256" key="8">
    <source>
        <dbReference type="SAM" id="MobiDB-lite"/>
    </source>
</evidence>
<evidence type="ECO:0000256" key="5">
    <source>
        <dbReference type="ARBA" id="ARBA00023065"/>
    </source>
</evidence>
<dbReference type="GO" id="GO:0030322">
    <property type="term" value="P:stabilization of membrane potential"/>
    <property type="evidence" value="ECO:0007669"/>
    <property type="project" value="TreeGrafter"/>
</dbReference>
<reference evidence="12" key="1">
    <citation type="submission" date="2022-11" db="UniProtKB">
        <authorList>
            <consortium name="WormBaseParasite"/>
        </authorList>
    </citation>
    <scope>IDENTIFICATION</scope>
</reference>
<evidence type="ECO:0000256" key="3">
    <source>
        <dbReference type="ARBA" id="ARBA00022692"/>
    </source>
</evidence>
<dbReference type="InterPro" id="IPR003280">
    <property type="entry name" value="2pore_dom_K_chnl"/>
</dbReference>
<feature type="transmembrane region" description="Helical" evidence="9">
    <location>
        <begin position="375"/>
        <end position="392"/>
    </location>
</feature>
<dbReference type="PANTHER" id="PTHR11003:SF337">
    <property type="entry name" value="POTASSIUM CHANNEL DOMAIN-CONTAINING PROTEIN"/>
    <property type="match status" value="1"/>
</dbReference>
<organism evidence="11 12">
    <name type="scientific">Setaria digitata</name>
    <dbReference type="NCBI Taxonomy" id="48799"/>
    <lineage>
        <taxon>Eukaryota</taxon>
        <taxon>Metazoa</taxon>
        <taxon>Ecdysozoa</taxon>
        <taxon>Nematoda</taxon>
        <taxon>Chromadorea</taxon>
        <taxon>Rhabditida</taxon>
        <taxon>Spirurina</taxon>
        <taxon>Spiruromorpha</taxon>
        <taxon>Filarioidea</taxon>
        <taxon>Setariidae</taxon>
        <taxon>Setaria</taxon>
    </lineage>
</organism>
<evidence type="ECO:0000256" key="9">
    <source>
        <dbReference type="SAM" id="Phobius"/>
    </source>
</evidence>
<dbReference type="PANTHER" id="PTHR11003">
    <property type="entry name" value="POTASSIUM CHANNEL, SUBFAMILY K"/>
    <property type="match status" value="1"/>
</dbReference>
<evidence type="ECO:0000313" key="12">
    <source>
        <dbReference type="WBParaSite" id="sdigi.contig787.g9764.t1"/>
    </source>
</evidence>
<evidence type="ECO:0000256" key="1">
    <source>
        <dbReference type="ARBA" id="ARBA00004141"/>
    </source>
</evidence>
<feature type="region of interest" description="Disordered" evidence="8">
    <location>
        <begin position="40"/>
        <end position="74"/>
    </location>
</feature>
<dbReference type="SUPFAM" id="SSF81324">
    <property type="entry name" value="Voltage-gated potassium channels"/>
    <property type="match status" value="1"/>
</dbReference>
<protein>
    <submittedName>
        <fullName evidence="12">Potassium channel domain-containing protein</fullName>
    </submittedName>
</protein>
<dbReference type="WBParaSite" id="sdigi.contig787.g9764.t1">
    <property type="protein sequence ID" value="sdigi.contig787.g9764.t1"/>
    <property type="gene ID" value="sdigi.contig787.g9764"/>
</dbReference>
<feature type="compositionally biased region" description="Basic and acidic residues" evidence="8">
    <location>
        <begin position="521"/>
        <end position="531"/>
    </location>
</feature>
<evidence type="ECO:0000313" key="11">
    <source>
        <dbReference type="Proteomes" id="UP000887581"/>
    </source>
</evidence>
<keyword evidence="4 9" id="KW-1133">Transmembrane helix</keyword>
<keyword evidence="3 9" id="KW-0812">Transmembrane</keyword>
<keyword evidence="7" id="KW-0407">Ion channel</keyword>
<feature type="compositionally biased region" description="Polar residues" evidence="8">
    <location>
        <begin position="40"/>
        <end position="52"/>
    </location>
</feature>
<comment type="subcellular location">
    <subcellularLocation>
        <location evidence="1">Membrane</location>
        <topology evidence="1">Multi-pass membrane protein</topology>
    </subcellularLocation>
</comment>
<dbReference type="Pfam" id="PF07885">
    <property type="entry name" value="Ion_trans_2"/>
    <property type="match status" value="1"/>
</dbReference>
<keyword evidence="5" id="KW-0406">Ion transport</keyword>
<feature type="compositionally biased region" description="Acidic residues" evidence="8">
    <location>
        <begin position="483"/>
        <end position="504"/>
    </location>
</feature>
<dbReference type="AlphaFoldDB" id="A0A915Q7B5"/>
<accession>A0A915Q7B5</accession>
<sequence length="531" mass="59212">MATKSTAFPPSRYNQRHTGIRRHGSLTRLYGTRLKSTLSDTKSVRSSRSFNYRQDKYDTNSLPGRRNFGTHRSPYDNFTHKLSLRKNMGISGRIRSNEMPLHSSSPRNTIELKHKLTCSTLSPRHHTNDRPFIYSKGGIPVRYQNDGKTRGAFVELKTYPGGTAGTSSSLHPNVTGHISVPQLRAKARLKEEKEKDISIGSSSSRMTIKNGHLTINSNACNSNHKESDSLTLPQITVNDSVEEEDEANQQMQILQNSEHGTITAIVRERESLETFEKLNAGTSSSQESTQQRSTSVIIEQMTNANKPPSLDSSFLRSVGSERSDEMSLRSLRRTGVAYQREKMPVSVGIITVMLFIAGGAILFAIWEDWNLFDGAYYSFITLSTIGFGDIVPGQSLGEGSQEKLIVCGLYLLFGMALIAMCFKLMQDDVVQKARWLGQKIGILGNQNEPLRLGDMLTSPILHILELQSTISKTRSQAIRESLSETESEVDDDNLAEEDEDDDIVSEEKPDQDQPTLSSGSSKRDDDELRNP</sequence>
<keyword evidence="6 9" id="KW-0472">Membrane</keyword>
<feature type="region of interest" description="Disordered" evidence="8">
    <location>
        <begin position="477"/>
        <end position="531"/>
    </location>
</feature>
<evidence type="ECO:0000256" key="4">
    <source>
        <dbReference type="ARBA" id="ARBA00022989"/>
    </source>
</evidence>
<dbReference type="InterPro" id="IPR013099">
    <property type="entry name" value="K_chnl_dom"/>
</dbReference>
<keyword evidence="2" id="KW-0813">Transport</keyword>
<evidence type="ECO:0000256" key="7">
    <source>
        <dbReference type="ARBA" id="ARBA00023303"/>
    </source>
</evidence>
<dbReference type="FunFam" id="1.10.287.70:FF:000265">
    <property type="entry name" value="TWiK family of potassium channels"/>
    <property type="match status" value="1"/>
</dbReference>
<feature type="compositionally biased region" description="Polar residues" evidence="8">
    <location>
        <begin position="1"/>
        <end position="13"/>
    </location>
</feature>